<dbReference type="SUPFAM" id="SSF53697">
    <property type="entry name" value="SIS domain"/>
    <property type="match status" value="1"/>
</dbReference>
<dbReference type="AlphaFoldDB" id="A0A9P6IQC6"/>
<dbReference type="Gene3D" id="3.40.50.10490">
    <property type="entry name" value="Glucose-6-phosphate isomerase like protein, domain 1"/>
    <property type="match status" value="2"/>
</dbReference>
<dbReference type="Proteomes" id="UP000738359">
    <property type="component" value="Unassembled WGS sequence"/>
</dbReference>
<dbReference type="EMBL" id="JAAAHY010002515">
    <property type="protein sequence ID" value="KAF9944314.1"/>
    <property type="molecule type" value="Genomic_DNA"/>
</dbReference>
<evidence type="ECO:0000313" key="4">
    <source>
        <dbReference type="EMBL" id="KAF9944314.1"/>
    </source>
</evidence>
<sequence length="238" mass="26532">MVLANKLNAWKALQAHHDQHADKIVMKDLFAQNPARFAEFSRHFQGQTTKSSILLDFSKNIITDETFKHLIALAKEAGVEEMRHKMFSGEPINFTENRSVLHVALRNVSNTPIYSEGKDVMPEVNAVLEHIKSFTEEVRSGAWKGYTGERIQDVVNIGIGGSDLGPVMVTEALKPYATEGGLKVHFVSNIDGTHIAEVLKKVKPESTLFIIASKTFTTQETITNATTAKTWFLKHAKD</sequence>
<keyword evidence="1" id="KW-0312">Gluconeogenesis</keyword>
<dbReference type="CDD" id="cd05015">
    <property type="entry name" value="SIS_PGI_1"/>
    <property type="match status" value="1"/>
</dbReference>
<dbReference type="PANTHER" id="PTHR11469:SF1">
    <property type="entry name" value="GLUCOSE-6-PHOSPHATE ISOMERASE"/>
    <property type="match status" value="1"/>
</dbReference>
<keyword evidence="5" id="KW-1185">Reference proteome</keyword>
<dbReference type="InterPro" id="IPR001672">
    <property type="entry name" value="G6P_Isomerase"/>
</dbReference>
<evidence type="ECO:0000256" key="1">
    <source>
        <dbReference type="ARBA" id="ARBA00022432"/>
    </source>
</evidence>
<evidence type="ECO:0000256" key="2">
    <source>
        <dbReference type="ARBA" id="ARBA00023152"/>
    </source>
</evidence>
<evidence type="ECO:0000256" key="3">
    <source>
        <dbReference type="ARBA" id="ARBA00023235"/>
    </source>
</evidence>
<dbReference type="GO" id="GO:0006094">
    <property type="term" value="P:gluconeogenesis"/>
    <property type="evidence" value="ECO:0007669"/>
    <property type="project" value="UniProtKB-KW"/>
</dbReference>
<keyword evidence="2" id="KW-0324">Glycolysis</keyword>
<dbReference type="FunFam" id="3.40.50.10490:FF:000048">
    <property type="entry name" value="Glucose-6-phosphate isomerase"/>
    <property type="match status" value="1"/>
</dbReference>
<dbReference type="Pfam" id="PF00342">
    <property type="entry name" value="PGI"/>
    <property type="match status" value="1"/>
</dbReference>
<dbReference type="InterPro" id="IPR046348">
    <property type="entry name" value="SIS_dom_sf"/>
</dbReference>
<keyword evidence="3 4" id="KW-0413">Isomerase</keyword>
<comment type="caution">
    <text evidence="4">The sequence shown here is derived from an EMBL/GenBank/DDBJ whole genome shotgun (WGS) entry which is preliminary data.</text>
</comment>
<dbReference type="OrthoDB" id="5831190at2759"/>
<organism evidence="4 5">
    <name type="scientific">Mortierella alpina</name>
    <name type="common">Oleaginous fungus</name>
    <name type="synonym">Mortierella renispora</name>
    <dbReference type="NCBI Taxonomy" id="64518"/>
    <lineage>
        <taxon>Eukaryota</taxon>
        <taxon>Fungi</taxon>
        <taxon>Fungi incertae sedis</taxon>
        <taxon>Mucoromycota</taxon>
        <taxon>Mortierellomycotina</taxon>
        <taxon>Mortierellomycetes</taxon>
        <taxon>Mortierellales</taxon>
        <taxon>Mortierellaceae</taxon>
        <taxon>Mortierella</taxon>
    </lineage>
</organism>
<evidence type="ECO:0000313" key="5">
    <source>
        <dbReference type="Proteomes" id="UP000738359"/>
    </source>
</evidence>
<dbReference type="PROSITE" id="PS51463">
    <property type="entry name" value="P_GLUCOSE_ISOMERASE_3"/>
    <property type="match status" value="1"/>
</dbReference>
<proteinExistence type="predicted"/>
<protein>
    <submittedName>
        <fullName evidence="4">Glucose-6-phosphate isomerase</fullName>
    </submittedName>
</protein>
<gene>
    <name evidence="4" type="primary">PGI1</name>
    <name evidence="4" type="ORF">BGZ70_004796</name>
</gene>
<dbReference type="GO" id="GO:0005829">
    <property type="term" value="C:cytosol"/>
    <property type="evidence" value="ECO:0007669"/>
    <property type="project" value="TreeGrafter"/>
</dbReference>
<dbReference type="GO" id="GO:0048029">
    <property type="term" value="F:monosaccharide binding"/>
    <property type="evidence" value="ECO:0007669"/>
    <property type="project" value="TreeGrafter"/>
</dbReference>
<dbReference type="PANTHER" id="PTHR11469">
    <property type="entry name" value="GLUCOSE-6-PHOSPHATE ISOMERASE"/>
    <property type="match status" value="1"/>
</dbReference>
<name>A0A9P6IQC6_MORAP</name>
<feature type="non-terminal residue" evidence="4">
    <location>
        <position position="238"/>
    </location>
</feature>
<dbReference type="GO" id="GO:0004347">
    <property type="term" value="F:glucose-6-phosphate isomerase activity"/>
    <property type="evidence" value="ECO:0007669"/>
    <property type="project" value="InterPro"/>
</dbReference>
<dbReference type="GO" id="GO:0051156">
    <property type="term" value="P:glucose 6-phosphate metabolic process"/>
    <property type="evidence" value="ECO:0007669"/>
    <property type="project" value="TreeGrafter"/>
</dbReference>
<accession>A0A9P6IQC6</accession>
<dbReference type="GO" id="GO:0006096">
    <property type="term" value="P:glycolytic process"/>
    <property type="evidence" value="ECO:0007669"/>
    <property type="project" value="UniProtKB-KW"/>
</dbReference>
<reference evidence="4" key="1">
    <citation type="journal article" date="2020" name="Fungal Divers.">
        <title>Resolving the Mortierellaceae phylogeny through synthesis of multi-gene phylogenetics and phylogenomics.</title>
        <authorList>
            <person name="Vandepol N."/>
            <person name="Liber J."/>
            <person name="Desiro A."/>
            <person name="Na H."/>
            <person name="Kennedy M."/>
            <person name="Barry K."/>
            <person name="Grigoriev I.V."/>
            <person name="Miller A.N."/>
            <person name="O'Donnell K."/>
            <person name="Stajich J.E."/>
            <person name="Bonito G."/>
        </authorList>
    </citation>
    <scope>NUCLEOTIDE SEQUENCE</scope>
    <source>
        <strain evidence="4">CK1249</strain>
    </source>
</reference>
<dbReference type="GO" id="GO:0097367">
    <property type="term" value="F:carbohydrate derivative binding"/>
    <property type="evidence" value="ECO:0007669"/>
    <property type="project" value="InterPro"/>
</dbReference>
<dbReference type="InterPro" id="IPR035476">
    <property type="entry name" value="SIS_PGI_1"/>
</dbReference>